<evidence type="ECO:0000313" key="4">
    <source>
        <dbReference type="EMBL" id="RIB10551.1"/>
    </source>
</evidence>
<dbReference type="AlphaFoldDB" id="A0A397UM60"/>
<dbReference type="PANTHER" id="PTHR44329:SF214">
    <property type="entry name" value="PROTEIN KINASE DOMAIN-CONTAINING PROTEIN"/>
    <property type="match status" value="1"/>
</dbReference>
<dbReference type="GO" id="GO:0005524">
    <property type="term" value="F:ATP binding"/>
    <property type="evidence" value="ECO:0007669"/>
    <property type="project" value="InterPro"/>
</dbReference>
<dbReference type="PANTHER" id="PTHR44329">
    <property type="entry name" value="SERINE/THREONINE-PROTEIN KINASE TNNI3K-RELATED"/>
    <property type="match status" value="1"/>
</dbReference>
<name>A0A397UM60_9GLOM</name>
<feature type="domain" description="Protein kinase" evidence="3">
    <location>
        <begin position="1"/>
        <end position="114"/>
    </location>
</feature>
<dbReference type="Pfam" id="PF07714">
    <property type="entry name" value="PK_Tyr_Ser-Thr"/>
    <property type="match status" value="1"/>
</dbReference>
<evidence type="ECO:0000256" key="1">
    <source>
        <dbReference type="SAM" id="MobiDB-lite"/>
    </source>
</evidence>
<dbReference type="InterPro" id="IPR011009">
    <property type="entry name" value="Kinase-like_dom_sf"/>
</dbReference>
<dbReference type="InterPro" id="IPR051681">
    <property type="entry name" value="Ser/Thr_Kinases-Pseudokinases"/>
</dbReference>
<feature type="transmembrane region" description="Helical" evidence="2">
    <location>
        <begin position="207"/>
        <end position="231"/>
    </location>
</feature>
<proteinExistence type="predicted"/>
<accession>A0A397UM60</accession>
<keyword evidence="2" id="KW-0472">Membrane</keyword>
<dbReference type="InterPro" id="IPR001245">
    <property type="entry name" value="Ser-Thr/Tyr_kinase_cat_dom"/>
</dbReference>
<keyword evidence="2" id="KW-1133">Transmembrane helix</keyword>
<comment type="caution">
    <text evidence="4">The sequence shown here is derived from an EMBL/GenBank/DDBJ whole genome shotgun (WGS) entry which is preliminary data.</text>
</comment>
<dbReference type="STRING" id="44941.A0A397UM60"/>
<dbReference type="Gene3D" id="1.10.510.10">
    <property type="entry name" value="Transferase(Phosphotransferase) domain 1"/>
    <property type="match status" value="1"/>
</dbReference>
<reference evidence="4 5" key="1">
    <citation type="submission" date="2018-06" db="EMBL/GenBank/DDBJ databases">
        <title>Comparative genomics reveals the genomic features of Rhizophagus irregularis, R. cerebriforme, R. diaphanum and Gigaspora rosea, and their symbiotic lifestyle signature.</title>
        <authorList>
            <person name="Morin E."/>
            <person name="San Clemente H."/>
            <person name="Chen E.C.H."/>
            <person name="De La Providencia I."/>
            <person name="Hainaut M."/>
            <person name="Kuo A."/>
            <person name="Kohler A."/>
            <person name="Murat C."/>
            <person name="Tang N."/>
            <person name="Roy S."/>
            <person name="Loubradou J."/>
            <person name="Henrissat B."/>
            <person name="Grigoriev I.V."/>
            <person name="Corradi N."/>
            <person name="Roux C."/>
            <person name="Martin F.M."/>
        </authorList>
    </citation>
    <scope>NUCLEOTIDE SEQUENCE [LARGE SCALE GENOMIC DNA]</scope>
    <source>
        <strain evidence="4 5">DAOM 194757</strain>
    </source>
</reference>
<dbReference type="GO" id="GO:0004674">
    <property type="term" value="F:protein serine/threonine kinase activity"/>
    <property type="evidence" value="ECO:0007669"/>
    <property type="project" value="TreeGrafter"/>
</dbReference>
<keyword evidence="5" id="KW-1185">Reference proteome</keyword>
<feature type="compositionally biased region" description="Acidic residues" evidence="1">
    <location>
        <begin position="149"/>
        <end position="159"/>
    </location>
</feature>
<feature type="compositionally biased region" description="Acidic residues" evidence="1">
    <location>
        <begin position="125"/>
        <end position="136"/>
    </location>
</feature>
<dbReference type="EMBL" id="QKWP01001234">
    <property type="protein sequence ID" value="RIB10551.1"/>
    <property type="molecule type" value="Genomic_DNA"/>
</dbReference>
<organism evidence="4 5">
    <name type="scientific">Gigaspora rosea</name>
    <dbReference type="NCBI Taxonomy" id="44941"/>
    <lineage>
        <taxon>Eukaryota</taxon>
        <taxon>Fungi</taxon>
        <taxon>Fungi incertae sedis</taxon>
        <taxon>Mucoromycota</taxon>
        <taxon>Glomeromycotina</taxon>
        <taxon>Glomeromycetes</taxon>
        <taxon>Diversisporales</taxon>
        <taxon>Gigasporaceae</taxon>
        <taxon>Gigaspora</taxon>
    </lineage>
</organism>
<dbReference type="PROSITE" id="PS50011">
    <property type="entry name" value="PROTEIN_KINASE_DOM"/>
    <property type="match status" value="1"/>
</dbReference>
<keyword evidence="4" id="KW-0418">Kinase</keyword>
<protein>
    <submittedName>
        <fullName evidence="4">Kinase-like domain-containing protein</fullName>
    </submittedName>
</protein>
<dbReference type="OrthoDB" id="75710at2759"/>
<dbReference type="SUPFAM" id="SSF56112">
    <property type="entry name" value="Protein kinase-like (PK-like)"/>
    <property type="match status" value="1"/>
</dbReference>
<gene>
    <name evidence="4" type="ORF">C2G38_2043392</name>
</gene>
<keyword evidence="2" id="KW-0812">Transmembrane</keyword>
<evidence type="ECO:0000256" key="2">
    <source>
        <dbReference type="SAM" id="Phobius"/>
    </source>
</evidence>
<sequence>MGLSKKYNENDSKDCIYGVILYVAPEVLSGQKFTQKADIYSFGIIMVELSTGQRPFDGYQFNEELAVKICIGLRSEFAPGTPECYIELAKQCMDSDPQKRPPAYKIRNTLNNWYNIIKQSDNVDLDNEDVDNEDANNENSDSDNKNSDSDNENSDSDNEDADIIKRQFLAADKMVKELQTTLPKHPDIMYTSKIINTQKYQKLLKVLILKITLYYLFNLLLINYTILAALASKPIDSTTIPLGKYYIR</sequence>
<evidence type="ECO:0000259" key="3">
    <source>
        <dbReference type="PROSITE" id="PS50011"/>
    </source>
</evidence>
<feature type="region of interest" description="Disordered" evidence="1">
    <location>
        <begin position="125"/>
        <end position="159"/>
    </location>
</feature>
<keyword evidence="4" id="KW-0808">Transferase</keyword>
<dbReference type="Proteomes" id="UP000266673">
    <property type="component" value="Unassembled WGS sequence"/>
</dbReference>
<evidence type="ECO:0000313" key="5">
    <source>
        <dbReference type="Proteomes" id="UP000266673"/>
    </source>
</evidence>
<dbReference type="InterPro" id="IPR000719">
    <property type="entry name" value="Prot_kinase_dom"/>
</dbReference>